<dbReference type="Proteomes" id="UP000313359">
    <property type="component" value="Unassembled WGS sequence"/>
</dbReference>
<name>A0A5C2S8F4_9APHY</name>
<keyword evidence="4" id="KW-0862">Zinc</keyword>
<comment type="subcellular location">
    <subcellularLocation>
        <location evidence="1">Nucleus</location>
    </subcellularLocation>
</comment>
<reference evidence="6" key="1">
    <citation type="journal article" date="2018" name="Genome Biol. Evol.">
        <title>Genomics and development of Lentinus tigrinus, a white-rot wood-decaying mushroom with dimorphic fruiting bodies.</title>
        <authorList>
            <person name="Wu B."/>
            <person name="Xu Z."/>
            <person name="Knudson A."/>
            <person name="Carlson A."/>
            <person name="Chen N."/>
            <person name="Kovaka S."/>
            <person name="LaButti K."/>
            <person name="Lipzen A."/>
            <person name="Pennachio C."/>
            <person name="Riley R."/>
            <person name="Schakwitz W."/>
            <person name="Umezawa K."/>
            <person name="Ohm R.A."/>
            <person name="Grigoriev I.V."/>
            <person name="Nagy L.G."/>
            <person name="Gibbons J."/>
            <person name="Hibbett D."/>
        </authorList>
    </citation>
    <scope>NUCLEOTIDE SEQUENCE [LARGE SCALE GENOMIC DNA]</scope>
    <source>
        <strain evidence="6">ALCF2SS1-6</strain>
    </source>
</reference>
<evidence type="ECO:0000256" key="3">
    <source>
        <dbReference type="ARBA" id="ARBA00022771"/>
    </source>
</evidence>
<dbReference type="STRING" id="1328759.A0A5C2S8F4"/>
<accession>A0A5C2S8F4</accession>
<dbReference type="InterPro" id="IPR012337">
    <property type="entry name" value="RNaseH-like_sf"/>
</dbReference>
<dbReference type="SUPFAM" id="SSF53098">
    <property type="entry name" value="Ribonuclease H-like"/>
    <property type="match status" value="1"/>
</dbReference>
<dbReference type="GO" id="GO:0008270">
    <property type="term" value="F:zinc ion binding"/>
    <property type="evidence" value="ECO:0007669"/>
    <property type="project" value="UniProtKB-KW"/>
</dbReference>
<feature type="non-terminal residue" evidence="6">
    <location>
        <position position="1"/>
    </location>
</feature>
<evidence type="ECO:0000256" key="4">
    <source>
        <dbReference type="ARBA" id="ARBA00022833"/>
    </source>
</evidence>
<evidence type="ECO:0008006" key="8">
    <source>
        <dbReference type="Google" id="ProtNLM"/>
    </source>
</evidence>
<dbReference type="PANTHER" id="PTHR46481">
    <property type="entry name" value="ZINC FINGER BED DOMAIN-CONTAINING PROTEIN 4"/>
    <property type="match status" value="1"/>
</dbReference>
<dbReference type="PANTHER" id="PTHR46481:SF10">
    <property type="entry name" value="ZINC FINGER BED DOMAIN-CONTAINING PROTEIN 39"/>
    <property type="match status" value="1"/>
</dbReference>
<keyword evidence="3" id="KW-0863">Zinc-finger</keyword>
<feature type="non-terminal residue" evidence="6">
    <location>
        <position position="96"/>
    </location>
</feature>
<keyword evidence="2" id="KW-0479">Metal-binding</keyword>
<proteinExistence type="predicted"/>
<gene>
    <name evidence="6" type="ORF">L227DRAFT_478263</name>
</gene>
<organism evidence="6 7">
    <name type="scientific">Lentinus tigrinus ALCF2SS1-6</name>
    <dbReference type="NCBI Taxonomy" id="1328759"/>
    <lineage>
        <taxon>Eukaryota</taxon>
        <taxon>Fungi</taxon>
        <taxon>Dikarya</taxon>
        <taxon>Basidiomycota</taxon>
        <taxon>Agaricomycotina</taxon>
        <taxon>Agaricomycetes</taxon>
        <taxon>Polyporales</taxon>
        <taxon>Polyporaceae</taxon>
        <taxon>Lentinus</taxon>
    </lineage>
</organism>
<dbReference type="EMBL" id="ML122270">
    <property type="protein sequence ID" value="RPD59517.1"/>
    <property type="molecule type" value="Genomic_DNA"/>
</dbReference>
<evidence type="ECO:0000256" key="1">
    <source>
        <dbReference type="ARBA" id="ARBA00004123"/>
    </source>
</evidence>
<evidence type="ECO:0000313" key="7">
    <source>
        <dbReference type="Proteomes" id="UP000313359"/>
    </source>
</evidence>
<keyword evidence="7" id="KW-1185">Reference proteome</keyword>
<keyword evidence="5" id="KW-0539">Nucleus</keyword>
<dbReference type="GO" id="GO:0005634">
    <property type="term" value="C:nucleus"/>
    <property type="evidence" value="ECO:0007669"/>
    <property type="project" value="UniProtKB-SubCell"/>
</dbReference>
<dbReference type="AlphaFoldDB" id="A0A5C2S8F4"/>
<dbReference type="InterPro" id="IPR052035">
    <property type="entry name" value="ZnF_BED_domain_contain"/>
</dbReference>
<evidence type="ECO:0000313" key="6">
    <source>
        <dbReference type="EMBL" id="RPD59517.1"/>
    </source>
</evidence>
<protein>
    <recommendedName>
        <fullName evidence="8">HAT C-terminal dimerisation domain-containing protein</fullName>
    </recommendedName>
</protein>
<dbReference type="OrthoDB" id="2797375at2759"/>
<evidence type="ECO:0000256" key="2">
    <source>
        <dbReference type="ARBA" id="ARBA00022723"/>
    </source>
</evidence>
<sequence length="96" mass="10955">EGFVDERDEMGEDEREELEASIAPVKAVLTKIRTIAYKILFSSTILLLAWNQIVESCGLPPRVLPRDVRTRWNSTYKMLEVALKYKDAVEKITAGK</sequence>
<evidence type="ECO:0000256" key="5">
    <source>
        <dbReference type="ARBA" id="ARBA00023242"/>
    </source>
</evidence>